<reference evidence="1" key="2">
    <citation type="submission" date="2020-05" db="UniProtKB">
        <authorList>
            <consortium name="EnsemblMetazoa"/>
        </authorList>
    </citation>
    <scope>IDENTIFICATION</scope>
    <source>
        <strain evidence="1">IAEA</strain>
    </source>
</reference>
<name>A0A1A9ZGF3_GLOPL</name>
<accession>A0A1A9ZGF3</accession>
<dbReference type="EnsemblMetazoa" id="GPAI013832-RA">
    <property type="protein sequence ID" value="GPAI013832-PA"/>
    <property type="gene ID" value="GPAI013832"/>
</dbReference>
<organism evidence="1 2">
    <name type="scientific">Glossina pallidipes</name>
    <name type="common">Tsetse fly</name>
    <dbReference type="NCBI Taxonomy" id="7398"/>
    <lineage>
        <taxon>Eukaryota</taxon>
        <taxon>Metazoa</taxon>
        <taxon>Ecdysozoa</taxon>
        <taxon>Arthropoda</taxon>
        <taxon>Hexapoda</taxon>
        <taxon>Insecta</taxon>
        <taxon>Pterygota</taxon>
        <taxon>Neoptera</taxon>
        <taxon>Endopterygota</taxon>
        <taxon>Diptera</taxon>
        <taxon>Brachycera</taxon>
        <taxon>Muscomorpha</taxon>
        <taxon>Hippoboscoidea</taxon>
        <taxon>Glossinidae</taxon>
        <taxon>Glossina</taxon>
    </lineage>
</organism>
<evidence type="ECO:0000313" key="2">
    <source>
        <dbReference type="Proteomes" id="UP000092445"/>
    </source>
</evidence>
<proteinExistence type="predicted"/>
<protein>
    <submittedName>
        <fullName evidence="1">Uncharacterized protein</fullName>
    </submittedName>
</protein>
<dbReference type="AlphaFoldDB" id="A0A1A9ZGF3"/>
<reference evidence="2" key="1">
    <citation type="submission" date="2014-03" db="EMBL/GenBank/DDBJ databases">
        <authorList>
            <person name="Aksoy S."/>
            <person name="Warren W."/>
            <person name="Wilson R.K."/>
        </authorList>
    </citation>
    <scope>NUCLEOTIDE SEQUENCE [LARGE SCALE GENOMIC DNA]</scope>
    <source>
        <strain evidence="2">IAEA</strain>
    </source>
</reference>
<evidence type="ECO:0000313" key="1">
    <source>
        <dbReference type="EnsemblMetazoa" id="GPAI013832-PA"/>
    </source>
</evidence>
<dbReference type="VEuPathDB" id="VectorBase:GPAI013832"/>
<dbReference type="Proteomes" id="UP000092445">
    <property type="component" value="Unassembled WGS sequence"/>
</dbReference>
<keyword evidence="2" id="KW-1185">Reference proteome</keyword>
<sequence length="152" mass="17713">MLTLMLRHVGVNANLTSSLSSQISLTSTNLVSSGVIWTCTVAEGFSSHRTNCKMMSRRLANLFHALDENFIKQLCNAMQQKIFKRLFHYQVLFKFSCHCTGLNHATLYAFISDLEYAFNVLRYQRKDYLTQGTQRKKRIRRRCKQFNLAKFT</sequence>